<evidence type="ECO:0000256" key="2">
    <source>
        <dbReference type="ARBA" id="ARBA00012513"/>
    </source>
</evidence>
<dbReference type="Pfam" id="PF11721">
    <property type="entry name" value="Malectin"/>
    <property type="match status" value="1"/>
</dbReference>
<comment type="catalytic activity">
    <reaction evidence="11">
        <text>L-threonyl-[protein] + ATP = O-phospho-L-threonyl-[protein] + ADP + H(+)</text>
        <dbReference type="Rhea" id="RHEA:46608"/>
        <dbReference type="Rhea" id="RHEA-COMP:11060"/>
        <dbReference type="Rhea" id="RHEA-COMP:11605"/>
        <dbReference type="ChEBI" id="CHEBI:15378"/>
        <dbReference type="ChEBI" id="CHEBI:30013"/>
        <dbReference type="ChEBI" id="CHEBI:30616"/>
        <dbReference type="ChEBI" id="CHEBI:61977"/>
        <dbReference type="ChEBI" id="CHEBI:456216"/>
        <dbReference type="EC" id="2.7.11.1"/>
    </reaction>
</comment>
<dbReference type="InterPro" id="IPR051824">
    <property type="entry name" value="LRR_Rcpt-Like_S/T_Kinase"/>
</dbReference>
<keyword evidence="8" id="KW-0067">ATP-binding</keyword>
<comment type="subcellular location">
    <subcellularLocation>
        <location evidence="1">Membrane</location>
        <topology evidence="1">Single-pass type I membrane protein</topology>
    </subcellularLocation>
</comment>
<evidence type="ECO:0000256" key="8">
    <source>
        <dbReference type="ARBA" id="ARBA00022840"/>
    </source>
</evidence>
<gene>
    <name evidence="15" type="ORF">SAY86_015478</name>
</gene>
<dbReference type="Proteomes" id="UP001346149">
    <property type="component" value="Unassembled WGS sequence"/>
</dbReference>
<dbReference type="EC" id="2.7.11.1" evidence="2"/>
<dbReference type="PANTHER" id="PTHR48006">
    <property type="entry name" value="LEUCINE-RICH REPEAT-CONTAINING PROTEIN DDB_G0281931-RELATED"/>
    <property type="match status" value="1"/>
</dbReference>
<dbReference type="SUPFAM" id="SSF56112">
    <property type="entry name" value="Protein kinase-like (PK-like)"/>
    <property type="match status" value="1"/>
</dbReference>
<dbReference type="InterPro" id="IPR021720">
    <property type="entry name" value="Malectin_dom"/>
</dbReference>
<sequence>MKEPTYCVTSYRDLSFNNFTGEGANCTDQDGNVNLFASSSVINSSETVSCLRSQQCNKSLSHLRIDCGGTGTTTYSRDDKNGTAAHYYKGDGNNWAYSNTGQFMDNRDIEQKYIRKLVLKDFNIEDAAGGVGKPVIKSFMTDVTDSSLEIRFQWAGRGTTGVPYNGVYGPLISAINAFTGSDTGSTEENKEESGSKLSAGEIFGIVAGIAVAIFLIIFILWRKGCLAQKSGLAKDFEGLQLQTGSFTLRQIKVATDNFSDANKIGEGGFGPVHKAQVLKQRGKLMDLVDRRLGSDFNKDEVMAMINVALLCTFVTPLVRPTMSSVVRMLHGDEAVPEVVPDSSVIIDDVRLEVMRRHFMGSEGEEEPSERNISSVASDLPLTASSSSSKDLYPAIVSSDYWQKRI</sequence>
<evidence type="ECO:0000313" key="15">
    <source>
        <dbReference type="EMBL" id="KAK4781376.1"/>
    </source>
</evidence>
<dbReference type="InterPro" id="IPR011009">
    <property type="entry name" value="Kinase-like_dom_sf"/>
</dbReference>
<evidence type="ECO:0000256" key="3">
    <source>
        <dbReference type="ARBA" id="ARBA00022527"/>
    </source>
</evidence>
<evidence type="ECO:0000256" key="4">
    <source>
        <dbReference type="ARBA" id="ARBA00022553"/>
    </source>
</evidence>
<keyword evidence="3" id="KW-0723">Serine/threonine-protein kinase</keyword>
<keyword evidence="13" id="KW-0812">Transmembrane</keyword>
<comment type="caution">
    <text evidence="15">The sequence shown here is derived from an EMBL/GenBank/DDBJ whole genome shotgun (WGS) entry which is preliminary data.</text>
</comment>
<keyword evidence="7" id="KW-0547">Nucleotide-binding</keyword>
<evidence type="ECO:0000256" key="12">
    <source>
        <dbReference type="ARBA" id="ARBA00048679"/>
    </source>
</evidence>
<keyword evidence="4" id="KW-0597">Phosphoprotein</keyword>
<organism evidence="15 16">
    <name type="scientific">Trapa natans</name>
    <name type="common">Water chestnut</name>
    <dbReference type="NCBI Taxonomy" id="22666"/>
    <lineage>
        <taxon>Eukaryota</taxon>
        <taxon>Viridiplantae</taxon>
        <taxon>Streptophyta</taxon>
        <taxon>Embryophyta</taxon>
        <taxon>Tracheophyta</taxon>
        <taxon>Spermatophyta</taxon>
        <taxon>Magnoliopsida</taxon>
        <taxon>eudicotyledons</taxon>
        <taxon>Gunneridae</taxon>
        <taxon>Pentapetalae</taxon>
        <taxon>rosids</taxon>
        <taxon>malvids</taxon>
        <taxon>Myrtales</taxon>
        <taxon>Lythraceae</taxon>
        <taxon>Trapa</taxon>
    </lineage>
</organism>
<dbReference type="Gene3D" id="3.30.200.20">
    <property type="entry name" value="Phosphorylase Kinase, domain 1"/>
    <property type="match status" value="1"/>
</dbReference>
<evidence type="ECO:0000256" key="10">
    <source>
        <dbReference type="ARBA" id="ARBA00023180"/>
    </source>
</evidence>
<evidence type="ECO:0000256" key="11">
    <source>
        <dbReference type="ARBA" id="ARBA00047899"/>
    </source>
</evidence>
<evidence type="ECO:0000313" key="16">
    <source>
        <dbReference type="Proteomes" id="UP001346149"/>
    </source>
</evidence>
<dbReference type="PANTHER" id="PTHR48006:SF81">
    <property type="entry name" value="PROTEIN KINASE DOMAIN-CONTAINING PROTEIN"/>
    <property type="match status" value="1"/>
</dbReference>
<protein>
    <recommendedName>
        <fullName evidence="2">non-specific serine/threonine protein kinase</fullName>
        <ecNumber evidence="2">2.7.11.1</ecNumber>
    </recommendedName>
</protein>
<feature type="domain" description="Malectin" evidence="14">
    <location>
        <begin position="116"/>
        <end position="175"/>
    </location>
</feature>
<keyword evidence="13" id="KW-0472">Membrane</keyword>
<dbReference type="Gene3D" id="2.60.120.430">
    <property type="entry name" value="Galactose-binding lectin"/>
    <property type="match status" value="1"/>
</dbReference>
<name>A0AAN7L8M5_TRANT</name>
<evidence type="ECO:0000256" key="6">
    <source>
        <dbReference type="ARBA" id="ARBA00022729"/>
    </source>
</evidence>
<dbReference type="GO" id="GO:0016020">
    <property type="term" value="C:membrane"/>
    <property type="evidence" value="ECO:0007669"/>
    <property type="project" value="UniProtKB-SubCell"/>
</dbReference>
<keyword evidence="3" id="KW-0418">Kinase</keyword>
<reference evidence="15 16" key="1">
    <citation type="journal article" date="2023" name="Hortic Res">
        <title>Pangenome of water caltrop reveals structural variations and asymmetric subgenome divergence after allopolyploidization.</title>
        <authorList>
            <person name="Zhang X."/>
            <person name="Chen Y."/>
            <person name="Wang L."/>
            <person name="Yuan Y."/>
            <person name="Fang M."/>
            <person name="Shi L."/>
            <person name="Lu R."/>
            <person name="Comes H.P."/>
            <person name="Ma Y."/>
            <person name="Chen Y."/>
            <person name="Huang G."/>
            <person name="Zhou Y."/>
            <person name="Zheng Z."/>
            <person name="Qiu Y."/>
        </authorList>
    </citation>
    <scope>NUCLEOTIDE SEQUENCE [LARGE SCALE GENOMIC DNA]</scope>
    <source>
        <strain evidence="15">F231</strain>
    </source>
</reference>
<dbReference type="GO" id="GO:0004674">
    <property type="term" value="F:protein serine/threonine kinase activity"/>
    <property type="evidence" value="ECO:0007669"/>
    <property type="project" value="UniProtKB-KW"/>
</dbReference>
<evidence type="ECO:0000256" key="9">
    <source>
        <dbReference type="ARBA" id="ARBA00023170"/>
    </source>
</evidence>
<evidence type="ECO:0000259" key="14">
    <source>
        <dbReference type="Pfam" id="PF11721"/>
    </source>
</evidence>
<evidence type="ECO:0000256" key="13">
    <source>
        <dbReference type="SAM" id="Phobius"/>
    </source>
</evidence>
<keyword evidence="9" id="KW-0675">Receptor</keyword>
<comment type="catalytic activity">
    <reaction evidence="12">
        <text>L-seryl-[protein] + ATP = O-phospho-L-seryl-[protein] + ADP + H(+)</text>
        <dbReference type="Rhea" id="RHEA:17989"/>
        <dbReference type="Rhea" id="RHEA-COMP:9863"/>
        <dbReference type="Rhea" id="RHEA-COMP:11604"/>
        <dbReference type="ChEBI" id="CHEBI:15378"/>
        <dbReference type="ChEBI" id="CHEBI:29999"/>
        <dbReference type="ChEBI" id="CHEBI:30616"/>
        <dbReference type="ChEBI" id="CHEBI:83421"/>
        <dbReference type="ChEBI" id="CHEBI:456216"/>
        <dbReference type="EC" id="2.7.11.1"/>
    </reaction>
</comment>
<evidence type="ECO:0000256" key="1">
    <source>
        <dbReference type="ARBA" id="ARBA00004479"/>
    </source>
</evidence>
<accession>A0AAN7L8M5</accession>
<feature type="transmembrane region" description="Helical" evidence="13">
    <location>
        <begin position="301"/>
        <end position="318"/>
    </location>
</feature>
<keyword evidence="5" id="KW-0808">Transferase</keyword>
<evidence type="ECO:0000256" key="5">
    <source>
        <dbReference type="ARBA" id="ARBA00022679"/>
    </source>
</evidence>
<keyword evidence="16" id="KW-1185">Reference proteome</keyword>
<keyword evidence="10" id="KW-0325">Glycoprotein</keyword>
<keyword evidence="13" id="KW-1133">Transmembrane helix</keyword>
<feature type="transmembrane region" description="Helical" evidence="13">
    <location>
        <begin position="202"/>
        <end position="221"/>
    </location>
</feature>
<evidence type="ECO:0000256" key="7">
    <source>
        <dbReference type="ARBA" id="ARBA00022741"/>
    </source>
</evidence>
<dbReference type="GO" id="GO:0005524">
    <property type="term" value="F:ATP binding"/>
    <property type="evidence" value="ECO:0007669"/>
    <property type="project" value="UniProtKB-KW"/>
</dbReference>
<keyword evidence="6" id="KW-0732">Signal</keyword>
<dbReference type="AlphaFoldDB" id="A0AAN7L8M5"/>
<proteinExistence type="predicted"/>
<dbReference type="EMBL" id="JAXQNO010000016">
    <property type="protein sequence ID" value="KAK4781376.1"/>
    <property type="molecule type" value="Genomic_DNA"/>
</dbReference>